<dbReference type="Proteomes" id="UP000008711">
    <property type="component" value="Unassembled WGS sequence"/>
</dbReference>
<reference evidence="6 7" key="1">
    <citation type="journal article" date="2007" name="Nature">
        <title>Evolution of genes and genomes on the Drosophila phylogeny.</title>
        <authorList>
            <consortium name="Drosophila 12 Genomes Consortium"/>
            <person name="Clark A.G."/>
            <person name="Eisen M.B."/>
            <person name="Smith D.R."/>
            <person name="Bergman C.M."/>
            <person name="Oliver B."/>
            <person name="Markow T.A."/>
            <person name="Kaufman T.C."/>
            <person name="Kellis M."/>
            <person name="Gelbart W."/>
            <person name="Iyer V.N."/>
            <person name="Pollard D.A."/>
            <person name="Sackton T.B."/>
            <person name="Larracuente A.M."/>
            <person name="Singh N.D."/>
            <person name="Abad J.P."/>
            <person name="Abt D.N."/>
            <person name="Adryan B."/>
            <person name="Aguade M."/>
            <person name="Akashi H."/>
            <person name="Anderson W.W."/>
            <person name="Aquadro C.F."/>
            <person name="Ardell D.H."/>
            <person name="Arguello R."/>
            <person name="Artieri C.G."/>
            <person name="Barbash D.A."/>
            <person name="Barker D."/>
            <person name="Barsanti P."/>
            <person name="Batterham P."/>
            <person name="Batzoglou S."/>
            <person name="Begun D."/>
            <person name="Bhutkar A."/>
            <person name="Blanco E."/>
            <person name="Bosak S.A."/>
            <person name="Bradley R.K."/>
            <person name="Brand A.D."/>
            <person name="Brent M.R."/>
            <person name="Brooks A.N."/>
            <person name="Brown R.H."/>
            <person name="Butlin R.K."/>
            <person name="Caggese C."/>
            <person name="Calvi B.R."/>
            <person name="Bernardo de Carvalho A."/>
            <person name="Caspi A."/>
            <person name="Castrezana S."/>
            <person name="Celniker S.E."/>
            <person name="Chang J.L."/>
            <person name="Chapple C."/>
            <person name="Chatterji S."/>
            <person name="Chinwalla A."/>
            <person name="Civetta A."/>
            <person name="Clifton S.W."/>
            <person name="Comeron J.M."/>
            <person name="Costello J.C."/>
            <person name="Coyne J.A."/>
            <person name="Daub J."/>
            <person name="David R.G."/>
            <person name="Delcher A.L."/>
            <person name="Delehaunty K."/>
            <person name="Do C.B."/>
            <person name="Ebling H."/>
            <person name="Edwards K."/>
            <person name="Eickbush T."/>
            <person name="Evans J.D."/>
            <person name="Filipski A."/>
            <person name="Findeiss S."/>
            <person name="Freyhult E."/>
            <person name="Fulton L."/>
            <person name="Fulton R."/>
            <person name="Garcia A.C."/>
            <person name="Gardiner A."/>
            <person name="Garfield D.A."/>
            <person name="Garvin B.E."/>
            <person name="Gibson G."/>
            <person name="Gilbert D."/>
            <person name="Gnerre S."/>
            <person name="Godfrey J."/>
            <person name="Good R."/>
            <person name="Gotea V."/>
            <person name="Gravely B."/>
            <person name="Greenberg A.J."/>
            <person name="Griffiths-Jones S."/>
            <person name="Gross S."/>
            <person name="Guigo R."/>
            <person name="Gustafson E.A."/>
            <person name="Haerty W."/>
            <person name="Hahn M.W."/>
            <person name="Halligan D.L."/>
            <person name="Halpern A.L."/>
            <person name="Halter G.M."/>
            <person name="Han M.V."/>
            <person name="Heger A."/>
            <person name="Hillier L."/>
            <person name="Hinrichs A.S."/>
            <person name="Holmes I."/>
            <person name="Hoskins R.A."/>
            <person name="Hubisz M.J."/>
            <person name="Hultmark D."/>
            <person name="Huntley M.A."/>
            <person name="Jaffe D.B."/>
            <person name="Jagadeeshan S."/>
            <person name="Jeck W.R."/>
            <person name="Johnson J."/>
            <person name="Jones C.D."/>
            <person name="Jordan W.C."/>
            <person name="Karpen G.H."/>
            <person name="Kataoka E."/>
            <person name="Keightley P.D."/>
            <person name="Kheradpour P."/>
            <person name="Kirkness E.F."/>
            <person name="Koerich L.B."/>
            <person name="Kristiansen K."/>
            <person name="Kudrna D."/>
            <person name="Kulathinal R.J."/>
            <person name="Kumar S."/>
            <person name="Kwok R."/>
            <person name="Lander E."/>
            <person name="Langley C.H."/>
            <person name="Lapoint R."/>
            <person name="Lazzaro B.P."/>
            <person name="Lee S.J."/>
            <person name="Levesque L."/>
            <person name="Li R."/>
            <person name="Lin C.F."/>
            <person name="Lin M.F."/>
            <person name="Lindblad-Toh K."/>
            <person name="Llopart A."/>
            <person name="Long M."/>
            <person name="Low L."/>
            <person name="Lozovsky E."/>
            <person name="Lu J."/>
            <person name="Luo M."/>
            <person name="Machado C.A."/>
            <person name="Makalowski W."/>
            <person name="Marzo M."/>
            <person name="Matsuda M."/>
            <person name="Matzkin L."/>
            <person name="McAllister B."/>
            <person name="McBride C.S."/>
            <person name="McKernan B."/>
            <person name="McKernan K."/>
            <person name="Mendez-Lago M."/>
            <person name="Minx P."/>
            <person name="Mollenhauer M.U."/>
            <person name="Montooth K."/>
            <person name="Mount S.M."/>
            <person name="Mu X."/>
            <person name="Myers E."/>
            <person name="Negre B."/>
            <person name="Newfeld S."/>
            <person name="Nielsen R."/>
            <person name="Noor M.A."/>
            <person name="O'Grady P."/>
            <person name="Pachter L."/>
            <person name="Papaceit M."/>
            <person name="Parisi M.J."/>
            <person name="Parisi M."/>
            <person name="Parts L."/>
            <person name="Pedersen J.S."/>
            <person name="Pesole G."/>
            <person name="Phillippy A.M."/>
            <person name="Ponting C.P."/>
            <person name="Pop M."/>
            <person name="Porcelli D."/>
            <person name="Powell J.R."/>
            <person name="Prohaska S."/>
            <person name="Pruitt K."/>
            <person name="Puig M."/>
            <person name="Quesneville H."/>
            <person name="Ram K.R."/>
            <person name="Rand D."/>
            <person name="Rasmussen M.D."/>
            <person name="Reed L.K."/>
            <person name="Reenan R."/>
            <person name="Reily A."/>
            <person name="Remington K.A."/>
            <person name="Rieger T.T."/>
            <person name="Ritchie M.G."/>
            <person name="Robin C."/>
            <person name="Rogers Y.H."/>
            <person name="Rohde C."/>
            <person name="Rozas J."/>
            <person name="Rubenfield M.J."/>
            <person name="Ruiz A."/>
            <person name="Russo S."/>
            <person name="Salzberg S.L."/>
            <person name="Sanchez-Gracia A."/>
            <person name="Saranga D.J."/>
            <person name="Sato H."/>
            <person name="Schaeffer S.W."/>
            <person name="Schatz M.C."/>
            <person name="Schlenke T."/>
            <person name="Schwartz R."/>
            <person name="Segarra C."/>
            <person name="Singh R.S."/>
            <person name="Sirot L."/>
            <person name="Sirota M."/>
            <person name="Sisneros N.B."/>
            <person name="Smith C.D."/>
            <person name="Smith T.F."/>
            <person name="Spieth J."/>
            <person name="Stage D.E."/>
            <person name="Stark A."/>
            <person name="Stephan W."/>
            <person name="Strausberg R.L."/>
            <person name="Strempel S."/>
            <person name="Sturgill D."/>
            <person name="Sutton G."/>
            <person name="Sutton G.G."/>
            <person name="Tao W."/>
            <person name="Teichmann S."/>
            <person name="Tobari Y.N."/>
            <person name="Tomimura Y."/>
            <person name="Tsolas J.M."/>
            <person name="Valente V.L."/>
            <person name="Venter E."/>
            <person name="Venter J.C."/>
            <person name="Vicario S."/>
            <person name="Vieira F.G."/>
            <person name="Vilella A.J."/>
            <person name="Villasante A."/>
            <person name="Walenz B."/>
            <person name="Wang J."/>
            <person name="Wasserman M."/>
            <person name="Watts T."/>
            <person name="Wilson D."/>
            <person name="Wilson R.K."/>
            <person name="Wing R.A."/>
            <person name="Wolfner M.F."/>
            <person name="Wong A."/>
            <person name="Wong G.K."/>
            <person name="Wu C.I."/>
            <person name="Wu G."/>
            <person name="Yamamoto D."/>
            <person name="Yang H.P."/>
            <person name="Yang S.P."/>
            <person name="Yorke J.A."/>
            <person name="Yoshida K."/>
            <person name="Zdobnov E."/>
            <person name="Zhang P."/>
            <person name="Zhang Y."/>
            <person name="Zimin A.V."/>
            <person name="Baldwin J."/>
            <person name="Abdouelleil A."/>
            <person name="Abdulkadir J."/>
            <person name="Abebe A."/>
            <person name="Abera B."/>
            <person name="Abreu J."/>
            <person name="Acer S.C."/>
            <person name="Aftuck L."/>
            <person name="Alexander A."/>
            <person name="An P."/>
            <person name="Anderson E."/>
            <person name="Anderson S."/>
            <person name="Arachi H."/>
            <person name="Azer M."/>
            <person name="Bachantsang P."/>
            <person name="Barry A."/>
            <person name="Bayul T."/>
            <person name="Berlin A."/>
            <person name="Bessette D."/>
            <person name="Bloom T."/>
            <person name="Blye J."/>
            <person name="Boguslavskiy L."/>
            <person name="Bonnet C."/>
            <person name="Boukhgalter B."/>
            <person name="Bourzgui I."/>
            <person name="Brown A."/>
            <person name="Cahill P."/>
            <person name="Channer S."/>
            <person name="Cheshatsang Y."/>
            <person name="Chuda L."/>
            <person name="Citroen M."/>
            <person name="Collymore A."/>
            <person name="Cooke P."/>
            <person name="Costello M."/>
            <person name="D'Aco K."/>
            <person name="Daza R."/>
            <person name="De Haan G."/>
            <person name="DeGray S."/>
            <person name="DeMaso C."/>
            <person name="Dhargay N."/>
            <person name="Dooley K."/>
            <person name="Dooley E."/>
            <person name="Doricent M."/>
            <person name="Dorje P."/>
            <person name="Dorjee K."/>
            <person name="Dupes A."/>
            <person name="Elong R."/>
            <person name="Falk J."/>
            <person name="Farina A."/>
            <person name="Faro S."/>
            <person name="Ferguson D."/>
            <person name="Fisher S."/>
            <person name="Foley C.D."/>
            <person name="Franke A."/>
            <person name="Friedrich D."/>
            <person name="Gadbois L."/>
            <person name="Gearin G."/>
            <person name="Gearin C.R."/>
            <person name="Giannoukos G."/>
            <person name="Goode T."/>
            <person name="Graham J."/>
            <person name="Grandbois E."/>
            <person name="Grewal S."/>
            <person name="Gyaltsen K."/>
            <person name="Hafez N."/>
            <person name="Hagos B."/>
            <person name="Hall J."/>
            <person name="Henson C."/>
            <person name="Hollinger A."/>
            <person name="Honan T."/>
            <person name="Huard M.D."/>
            <person name="Hughes L."/>
            <person name="Hurhula B."/>
            <person name="Husby M.E."/>
            <person name="Kamat A."/>
            <person name="Kanga B."/>
            <person name="Kashin S."/>
            <person name="Khazanovich D."/>
            <person name="Kisner P."/>
            <person name="Lance K."/>
            <person name="Lara M."/>
            <person name="Lee W."/>
            <person name="Lennon N."/>
            <person name="Letendre F."/>
            <person name="LeVine R."/>
            <person name="Lipovsky A."/>
            <person name="Liu X."/>
            <person name="Liu J."/>
            <person name="Liu S."/>
            <person name="Lokyitsang T."/>
            <person name="Lokyitsang Y."/>
            <person name="Lubonja R."/>
            <person name="Lui A."/>
            <person name="MacDonald P."/>
            <person name="Magnisalis V."/>
            <person name="Maru K."/>
            <person name="Matthews C."/>
            <person name="McCusker W."/>
            <person name="McDonough S."/>
            <person name="Mehta T."/>
            <person name="Meldrim J."/>
            <person name="Meneus L."/>
            <person name="Mihai O."/>
            <person name="Mihalev A."/>
            <person name="Mihova T."/>
            <person name="Mittelman R."/>
            <person name="Mlenga V."/>
            <person name="Montmayeur A."/>
            <person name="Mulrain L."/>
            <person name="Navidi A."/>
            <person name="Naylor J."/>
            <person name="Negash T."/>
            <person name="Nguyen T."/>
            <person name="Nguyen N."/>
            <person name="Nicol R."/>
            <person name="Norbu C."/>
            <person name="Norbu N."/>
            <person name="Novod N."/>
            <person name="O'Neill B."/>
            <person name="Osman S."/>
            <person name="Markiewicz E."/>
            <person name="Oyono O.L."/>
            <person name="Patti C."/>
            <person name="Phunkhang P."/>
            <person name="Pierre F."/>
            <person name="Priest M."/>
            <person name="Raghuraman S."/>
            <person name="Rege F."/>
            <person name="Reyes R."/>
            <person name="Rise C."/>
            <person name="Rogov P."/>
            <person name="Ross K."/>
            <person name="Ryan E."/>
            <person name="Settipalli S."/>
            <person name="Shea T."/>
            <person name="Sherpa N."/>
            <person name="Shi L."/>
            <person name="Shih D."/>
            <person name="Sparrow T."/>
            <person name="Spaulding J."/>
            <person name="Stalker J."/>
            <person name="Stange-Thomann N."/>
            <person name="Stavropoulos S."/>
            <person name="Stone C."/>
            <person name="Strader C."/>
            <person name="Tesfaye S."/>
            <person name="Thomson T."/>
            <person name="Thoulutsang Y."/>
            <person name="Thoulutsang D."/>
            <person name="Topham K."/>
            <person name="Topping I."/>
            <person name="Tsamla T."/>
            <person name="Vassiliev H."/>
            <person name="Vo A."/>
            <person name="Wangchuk T."/>
            <person name="Wangdi T."/>
            <person name="Weiand M."/>
            <person name="Wilkinson J."/>
            <person name="Wilson A."/>
            <person name="Yadav S."/>
            <person name="Young G."/>
            <person name="Yu Q."/>
            <person name="Zembek L."/>
            <person name="Zhong D."/>
            <person name="Zimmer A."/>
            <person name="Zwirko Z."/>
            <person name="Jaffe D.B."/>
            <person name="Alvarez P."/>
            <person name="Brockman W."/>
            <person name="Butler J."/>
            <person name="Chin C."/>
            <person name="Gnerre S."/>
            <person name="Grabherr M."/>
            <person name="Kleber M."/>
            <person name="Mauceli E."/>
            <person name="MacCallum I."/>
        </authorList>
    </citation>
    <scope>NUCLEOTIDE SEQUENCE [LARGE SCALE GENOMIC DNA]</scope>
    <source>
        <strain evidence="6 7">TSC#14021-0224.01</strain>
    </source>
</reference>
<proteinExistence type="predicted"/>
<dbReference type="KEGG" id="der:6546756"/>
<name>B3NMK7_DROER</name>
<evidence type="ECO:0000256" key="1">
    <source>
        <dbReference type="ARBA" id="ARBA00004123"/>
    </source>
</evidence>
<dbReference type="OrthoDB" id="1918685at2759"/>
<evidence type="ECO:0000313" key="6">
    <source>
        <dbReference type="EMBL" id="EDV54946.1"/>
    </source>
</evidence>
<dbReference type="GO" id="GO:0005634">
    <property type="term" value="C:nucleus"/>
    <property type="evidence" value="ECO:0007669"/>
    <property type="project" value="UniProtKB-SubCell"/>
</dbReference>
<dbReference type="PROSITE" id="PS50013">
    <property type="entry name" value="CHROMO_2"/>
    <property type="match status" value="1"/>
</dbReference>
<dbReference type="Gene3D" id="2.40.50.40">
    <property type="match status" value="1"/>
</dbReference>
<accession>B3NMK7</accession>
<dbReference type="OMA" id="QCTWEPL"/>
<dbReference type="EMBL" id="CH954179">
    <property type="protein sequence ID" value="EDV54946.1"/>
    <property type="molecule type" value="Genomic_DNA"/>
</dbReference>
<dbReference type="InterPro" id="IPR016197">
    <property type="entry name" value="Chromo-like_dom_sf"/>
</dbReference>
<keyword evidence="3" id="KW-0158">Chromosome</keyword>
<dbReference type="GO" id="GO:0005694">
    <property type="term" value="C:chromosome"/>
    <property type="evidence" value="ECO:0007669"/>
    <property type="project" value="UniProtKB-SubCell"/>
</dbReference>
<organism evidence="6 7">
    <name type="scientific">Drosophila erecta</name>
    <name type="common">Fruit fly</name>
    <dbReference type="NCBI Taxonomy" id="7220"/>
    <lineage>
        <taxon>Eukaryota</taxon>
        <taxon>Metazoa</taxon>
        <taxon>Ecdysozoa</taxon>
        <taxon>Arthropoda</taxon>
        <taxon>Hexapoda</taxon>
        <taxon>Insecta</taxon>
        <taxon>Pterygota</taxon>
        <taxon>Neoptera</taxon>
        <taxon>Endopterygota</taxon>
        <taxon>Diptera</taxon>
        <taxon>Brachycera</taxon>
        <taxon>Muscomorpha</taxon>
        <taxon>Ephydroidea</taxon>
        <taxon>Drosophilidae</taxon>
        <taxon>Drosophila</taxon>
        <taxon>Sophophora</taxon>
    </lineage>
</organism>
<dbReference type="InterPro" id="IPR051219">
    <property type="entry name" value="Heterochromatin_chromo-domain"/>
</dbReference>
<dbReference type="InterPro" id="IPR000953">
    <property type="entry name" value="Chromo/chromo_shadow_dom"/>
</dbReference>
<protein>
    <submittedName>
        <fullName evidence="6">Oxpecker</fullName>
    </submittedName>
</protein>
<dbReference type="PhylomeDB" id="B3NMK7"/>
<sequence>MSKKPIDHDQGGQILKDKSSEFTVEKFVRKRYLRGRPQYLAKWEGYPMKQCTWEPLENLGNCMTLVADFEAELYKQDQEKMNTH</sequence>
<dbReference type="SUPFAM" id="SSF54160">
    <property type="entry name" value="Chromo domain-like"/>
    <property type="match status" value="1"/>
</dbReference>
<comment type="subcellular location">
    <subcellularLocation>
        <location evidence="2">Chromosome</location>
    </subcellularLocation>
    <subcellularLocation>
        <location evidence="1">Nucleus</location>
    </subcellularLocation>
</comment>
<dbReference type="Pfam" id="PF00385">
    <property type="entry name" value="Chromo"/>
    <property type="match status" value="1"/>
</dbReference>
<keyword evidence="7" id="KW-1185">Reference proteome</keyword>
<evidence type="ECO:0000256" key="3">
    <source>
        <dbReference type="ARBA" id="ARBA00022454"/>
    </source>
</evidence>
<dbReference type="AlphaFoldDB" id="B3NMK7"/>
<dbReference type="eggNOG" id="KOG1911">
    <property type="taxonomic scope" value="Eukaryota"/>
</dbReference>
<keyword evidence="4" id="KW-0539">Nucleus</keyword>
<dbReference type="HOGENOM" id="CLU_2529925_0_0_1"/>
<dbReference type="InterPro" id="IPR017984">
    <property type="entry name" value="Chromo_dom_subgr"/>
</dbReference>
<evidence type="ECO:0000256" key="4">
    <source>
        <dbReference type="ARBA" id="ARBA00023242"/>
    </source>
</evidence>
<reference evidence="6 7" key="2">
    <citation type="journal article" date="2008" name="Bioinformatics">
        <title>Assembly reconciliation.</title>
        <authorList>
            <person name="Zimin A.V."/>
            <person name="Smith D.R."/>
            <person name="Sutton G."/>
            <person name="Yorke J.A."/>
        </authorList>
    </citation>
    <scope>NUCLEOTIDE SEQUENCE [LARGE SCALE GENOMIC DNA]</scope>
    <source>
        <strain evidence="6 7">TSC#14021-0224.01</strain>
    </source>
</reference>
<dbReference type="PANTHER" id="PTHR22812">
    <property type="entry name" value="CHROMOBOX PROTEIN"/>
    <property type="match status" value="1"/>
</dbReference>
<dbReference type="SMART" id="SM00298">
    <property type="entry name" value="CHROMO"/>
    <property type="match status" value="1"/>
</dbReference>
<gene>
    <name evidence="6" type="primary">Dere\Oxp</name>
    <name evidence="6" type="synonym">Dere\GG21035</name>
    <name evidence="6" type="synonym">dere_GLEANR_5780</name>
    <name evidence="6" type="synonym">GG21035</name>
    <name evidence="6" type="synonym">OXP</name>
    <name evidence="6" type="synonym">Oxp</name>
    <name evidence="6" type="ORF">Dere_GG21035</name>
</gene>
<feature type="domain" description="Chromo" evidence="5">
    <location>
        <begin position="22"/>
        <end position="81"/>
    </location>
</feature>
<evidence type="ECO:0000256" key="2">
    <source>
        <dbReference type="ARBA" id="ARBA00004286"/>
    </source>
</evidence>
<dbReference type="GeneID" id="6546756"/>
<evidence type="ECO:0000259" key="5">
    <source>
        <dbReference type="PROSITE" id="PS50013"/>
    </source>
</evidence>
<dbReference type="PRINTS" id="PR00504">
    <property type="entry name" value="CHROMODOMAIN"/>
</dbReference>
<dbReference type="InterPro" id="IPR023780">
    <property type="entry name" value="Chromo_domain"/>
</dbReference>
<evidence type="ECO:0000313" key="7">
    <source>
        <dbReference type="Proteomes" id="UP000008711"/>
    </source>
</evidence>